<evidence type="ECO:0000313" key="1">
    <source>
        <dbReference type="EMBL" id="RGU57837.1"/>
    </source>
</evidence>
<name>A0A412TVC9_9BACT</name>
<reference evidence="1 2" key="1">
    <citation type="submission" date="2018-08" db="EMBL/GenBank/DDBJ databases">
        <title>A genome reference for cultivated species of the human gut microbiota.</title>
        <authorList>
            <person name="Zou Y."/>
            <person name="Xue W."/>
            <person name="Luo G."/>
        </authorList>
    </citation>
    <scope>NUCLEOTIDE SEQUENCE [LARGE SCALE GENOMIC DNA]</scope>
    <source>
        <strain evidence="1 2">AF16-14</strain>
    </source>
</reference>
<dbReference type="Proteomes" id="UP000284243">
    <property type="component" value="Unassembled WGS sequence"/>
</dbReference>
<sequence>MFKQYTRQIRSERYPVLNMIFGKILETGDIGIPVSRDWCINDQQRANEYLSSHSLETALNDPCLKREVLLLKANGLKSYIGTQIPEEDFRTFVNDFAVKYRFRNIPFERSKQELSEKFPISLDSFLENWYHCDRMPHLIFKDGTLFKMTGCEEEKYQMRLKIYNPSEVHAFISVTLYDYGKKNDKNYYNYLIPAGEARELKFITYGKFASVWIKGIMENIPSGYYFSQSTSQVVQETEDGSEGIFPIDPELPASEPGVIIVDNEDQEFRTVDEEKKQRLKDIFREEADGKYQVINRFQPHERWTLTASESSCGEIVRSSVYKKSGNGKAYAEWKARISGKGYYEIAVWSTRLGSMGAGSFTILKGGTVKEESREEDRTCVVSYGEE</sequence>
<accession>A0A412TVC9</accession>
<dbReference type="AlphaFoldDB" id="A0A412TVC9"/>
<comment type="caution">
    <text evidence="1">The sequence shown here is derived from an EMBL/GenBank/DDBJ whole genome shotgun (WGS) entry which is preliminary data.</text>
</comment>
<organism evidence="1 2">
    <name type="scientific">Odoribacter splanchnicus</name>
    <dbReference type="NCBI Taxonomy" id="28118"/>
    <lineage>
        <taxon>Bacteria</taxon>
        <taxon>Pseudomonadati</taxon>
        <taxon>Bacteroidota</taxon>
        <taxon>Bacteroidia</taxon>
        <taxon>Bacteroidales</taxon>
        <taxon>Odoribacteraceae</taxon>
        <taxon>Odoribacter</taxon>
    </lineage>
</organism>
<proteinExistence type="predicted"/>
<dbReference type="EMBL" id="QRYC01000004">
    <property type="protein sequence ID" value="RGU57837.1"/>
    <property type="molecule type" value="Genomic_DNA"/>
</dbReference>
<evidence type="ECO:0000313" key="2">
    <source>
        <dbReference type="Proteomes" id="UP000284243"/>
    </source>
</evidence>
<protein>
    <submittedName>
        <fullName evidence="1">Uncharacterized protein</fullName>
    </submittedName>
</protein>
<gene>
    <name evidence="1" type="ORF">DWW57_04915</name>
</gene>